<feature type="domain" description="Malonyl-CoA:ACP transacylase (MAT)" evidence="3">
    <location>
        <begin position="19"/>
        <end position="281"/>
    </location>
</feature>
<keyword evidence="2" id="KW-0812">Transmembrane</keyword>
<evidence type="ECO:0000313" key="5">
    <source>
        <dbReference type="Proteomes" id="UP001498398"/>
    </source>
</evidence>
<accession>A0ABR1IW82</accession>
<keyword evidence="2" id="KW-0472">Membrane</keyword>
<sequence length="388" mass="42744">MDTTFQRLTQISLLHDYGLFHGSRPNLPLIWPISLILPSITIFQIALFDLLVSLGIKPDIVVGHSAGETAGSYASGALSKDMAVELSIIRGLSFSTIESIGGTMGALSCSPEDAQKILAEVCQTLPDQILEIACFNSPTAVAISGHESAIKLAIELAESKGIFARKIRTSVPIHSSLMDHCLPIYVSKLEDLFSRFPGDHKPQITTFSTLTGAAFTDTIDATYFWNNTRSQVKFTHSIEAMTSEFSDLTFVELSPHPVLSSYISSMVTDKSVVLATARRPKDRISEEMDILHLCGKLTSCGHNCVDFTFLNQVACYSVPISLPPYPFAKVKFPLYPTSSERDKQMESRFGPINHRYLKINKDTHPILSEHVIRSEPIMPAAGFMEMVL</sequence>
<dbReference type="SUPFAM" id="SSF55048">
    <property type="entry name" value="Probable ACP-binding domain of malonyl-CoA ACP transacylase"/>
    <property type="match status" value="1"/>
</dbReference>
<proteinExistence type="predicted"/>
<dbReference type="EMBL" id="JBANRG010000056">
    <property type="protein sequence ID" value="KAK7442938.1"/>
    <property type="molecule type" value="Genomic_DNA"/>
</dbReference>
<keyword evidence="5" id="KW-1185">Reference proteome</keyword>
<dbReference type="PANTHER" id="PTHR45681">
    <property type="entry name" value="POLYKETIDE SYNTHASE 44-RELATED"/>
    <property type="match status" value="1"/>
</dbReference>
<name>A0ABR1IW82_9AGAR</name>
<gene>
    <name evidence="4" type="primary">pks1_3</name>
    <name evidence="4" type="ORF">VKT23_015880</name>
</gene>
<protein>
    <submittedName>
        <fullName evidence="4">Polyketide beta-ketoacyl-synthase</fullName>
    </submittedName>
</protein>
<dbReference type="InterPro" id="IPR016035">
    <property type="entry name" value="Acyl_Trfase/lysoPLipase"/>
</dbReference>
<feature type="transmembrane region" description="Helical" evidence="2">
    <location>
        <begin position="29"/>
        <end position="52"/>
    </location>
</feature>
<dbReference type="InterPro" id="IPR016036">
    <property type="entry name" value="Malonyl_transacylase_ACP-bd"/>
</dbReference>
<dbReference type="SMART" id="SM00827">
    <property type="entry name" value="PKS_AT"/>
    <property type="match status" value="1"/>
</dbReference>
<dbReference type="Gene3D" id="3.40.366.10">
    <property type="entry name" value="Malonyl-Coenzyme A Acyl Carrier Protein, domain 2"/>
    <property type="match status" value="1"/>
</dbReference>
<evidence type="ECO:0000256" key="1">
    <source>
        <dbReference type="ARBA" id="ARBA00022679"/>
    </source>
</evidence>
<keyword evidence="1" id="KW-0808">Transferase</keyword>
<dbReference type="Pfam" id="PF00698">
    <property type="entry name" value="Acyl_transf_1"/>
    <property type="match status" value="1"/>
</dbReference>
<dbReference type="InterPro" id="IPR001227">
    <property type="entry name" value="Ac_transferase_dom_sf"/>
</dbReference>
<evidence type="ECO:0000259" key="3">
    <source>
        <dbReference type="SMART" id="SM00827"/>
    </source>
</evidence>
<comment type="caution">
    <text evidence="4">The sequence shown here is derived from an EMBL/GenBank/DDBJ whole genome shotgun (WGS) entry which is preliminary data.</text>
</comment>
<dbReference type="InterPro" id="IPR050444">
    <property type="entry name" value="Polyketide_Synthase"/>
</dbReference>
<dbReference type="SUPFAM" id="SSF52151">
    <property type="entry name" value="FabD/lysophospholipase-like"/>
    <property type="match status" value="1"/>
</dbReference>
<dbReference type="PANTHER" id="PTHR45681:SF6">
    <property type="entry name" value="POLYKETIDE SYNTHASE 37"/>
    <property type="match status" value="1"/>
</dbReference>
<dbReference type="Proteomes" id="UP001498398">
    <property type="component" value="Unassembled WGS sequence"/>
</dbReference>
<organism evidence="4 5">
    <name type="scientific">Marasmiellus scandens</name>
    <dbReference type="NCBI Taxonomy" id="2682957"/>
    <lineage>
        <taxon>Eukaryota</taxon>
        <taxon>Fungi</taxon>
        <taxon>Dikarya</taxon>
        <taxon>Basidiomycota</taxon>
        <taxon>Agaricomycotina</taxon>
        <taxon>Agaricomycetes</taxon>
        <taxon>Agaricomycetidae</taxon>
        <taxon>Agaricales</taxon>
        <taxon>Marasmiineae</taxon>
        <taxon>Omphalotaceae</taxon>
        <taxon>Marasmiellus</taxon>
    </lineage>
</organism>
<keyword evidence="2" id="KW-1133">Transmembrane helix</keyword>
<evidence type="ECO:0000313" key="4">
    <source>
        <dbReference type="EMBL" id="KAK7442938.1"/>
    </source>
</evidence>
<reference evidence="4 5" key="1">
    <citation type="submission" date="2024-01" db="EMBL/GenBank/DDBJ databases">
        <title>A draft genome for the cacao thread blight pathogen Marasmiellus scandens.</title>
        <authorList>
            <person name="Baruah I.K."/>
            <person name="Leung J."/>
            <person name="Bukari Y."/>
            <person name="Amoako-Attah I."/>
            <person name="Meinhardt L.W."/>
            <person name="Bailey B.A."/>
            <person name="Cohen S.P."/>
        </authorList>
    </citation>
    <scope>NUCLEOTIDE SEQUENCE [LARGE SCALE GENOMIC DNA]</scope>
    <source>
        <strain evidence="4 5">GH-19</strain>
    </source>
</reference>
<dbReference type="InterPro" id="IPR014043">
    <property type="entry name" value="Acyl_transferase_dom"/>
</dbReference>
<evidence type="ECO:0000256" key="2">
    <source>
        <dbReference type="SAM" id="Phobius"/>
    </source>
</evidence>